<comment type="similarity">
    <text evidence="2">Belongs to the AB hydrolase superfamily. LDAH family.</text>
</comment>
<accession>A0A146LSR5</accession>
<comment type="subcellular location">
    <subcellularLocation>
        <location evidence="1">Lipid droplet</location>
    </subcellularLocation>
</comment>
<dbReference type="Gene3D" id="3.40.50.1820">
    <property type="entry name" value="alpha/beta hydrolase"/>
    <property type="match status" value="1"/>
</dbReference>
<keyword evidence="9" id="KW-0812">Transmembrane</keyword>
<dbReference type="InterPro" id="IPR029058">
    <property type="entry name" value="AB_hydrolase_fold"/>
</dbReference>
<dbReference type="GO" id="GO:0004771">
    <property type="term" value="F:sterol ester esterase activity"/>
    <property type="evidence" value="ECO:0007669"/>
    <property type="project" value="UniProtKB-EC"/>
</dbReference>
<dbReference type="GO" id="GO:0019915">
    <property type="term" value="P:lipid storage"/>
    <property type="evidence" value="ECO:0007669"/>
    <property type="project" value="InterPro"/>
</dbReference>
<comment type="catalytic activity">
    <reaction evidence="8">
        <text>a cholesterol ester + H2O = cholesterol + a fatty acid + H(+)</text>
        <dbReference type="Rhea" id="RHEA:36403"/>
        <dbReference type="ChEBI" id="CHEBI:15377"/>
        <dbReference type="ChEBI" id="CHEBI:15378"/>
        <dbReference type="ChEBI" id="CHEBI:16113"/>
        <dbReference type="ChEBI" id="CHEBI:17002"/>
        <dbReference type="ChEBI" id="CHEBI:28868"/>
        <dbReference type="EC" id="3.1.1.13"/>
    </reaction>
    <physiologicalReaction direction="left-to-right" evidence="8">
        <dbReference type="Rhea" id="RHEA:36404"/>
    </physiologicalReaction>
</comment>
<evidence type="ECO:0000256" key="4">
    <source>
        <dbReference type="ARBA" id="ARBA00022677"/>
    </source>
</evidence>
<protein>
    <recommendedName>
        <fullName evidence="3">Lipid droplet-associated hydrolase</fullName>
        <ecNumber evidence="7">3.1.1.13</ecNumber>
    </recommendedName>
    <alternativeName>
        <fullName evidence="6">Lipid droplet-associated serine hydrolase</fullName>
    </alternativeName>
</protein>
<gene>
    <name evidence="10" type="primary">CB043</name>
    <name evidence="10" type="ORF">g.65627</name>
</gene>
<evidence type="ECO:0000256" key="5">
    <source>
        <dbReference type="ARBA" id="ARBA00022801"/>
    </source>
</evidence>
<dbReference type="AlphaFoldDB" id="A0A146LSR5"/>
<name>A0A146LSR5_LYGHE</name>
<dbReference type="Pfam" id="PF10230">
    <property type="entry name" value="LIDHydrolase"/>
    <property type="match status" value="1"/>
</dbReference>
<dbReference type="PANTHER" id="PTHR13390:SF0">
    <property type="entry name" value="LIPID DROPLET-ASSOCIATED HYDROLASE"/>
    <property type="match status" value="1"/>
</dbReference>
<evidence type="ECO:0000256" key="9">
    <source>
        <dbReference type="SAM" id="Phobius"/>
    </source>
</evidence>
<dbReference type="PANTHER" id="PTHR13390">
    <property type="entry name" value="LIPASE"/>
    <property type="match status" value="1"/>
</dbReference>
<dbReference type="InterPro" id="IPR019363">
    <property type="entry name" value="LDAH"/>
</dbReference>
<keyword evidence="4" id="KW-0551">Lipid droplet</keyword>
<evidence type="ECO:0000256" key="7">
    <source>
        <dbReference type="ARBA" id="ARBA00039150"/>
    </source>
</evidence>
<dbReference type="EMBL" id="GDHC01008922">
    <property type="protein sequence ID" value="JAQ09707.1"/>
    <property type="molecule type" value="Transcribed_RNA"/>
</dbReference>
<organism evidence="10">
    <name type="scientific">Lygus hesperus</name>
    <name type="common">Western plant bug</name>
    <dbReference type="NCBI Taxonomy" id="30085"/>
    <lineage>
        <taxon>Eukaryota</taxon>
        <taxon>Metazoa</taxon>
        <taxon>Ecdysozoa</taxon>
        <taxon>Arthropoda</taxon>
        <taxon>Hexapoda</taxon>
        <taxon>Insecta</taxon>
        <taxon>Pterygota</taxon>
        <taxon>Neoptera</taxon>
        <taxon>Paraneoptera</taxon>
        <taxon>Hemiptera</taxon>
        <taxon>Heteroptera</taxon>
        <taxon>Panheteroptera</taxon>
        <taxon>Cimicomorpha</taxon>
        <taxon>Miridae</taxon>
        <taxon>Mirini</taxon>
        <taxon>Lygus</taxon>
    </lineage>
</organism>
<keyword evidence="9" id="KW-1133">Transmembrane helix</keyword>
<evidence type="ECO:0000256" key="6">
    <source>
        <dbReference type="ARBA" id="ARBA00031924"/>
    </source>
</evidence>
<evidence type="ECO:0000313" key="10">
    <source>
        <dbReference type="EMBL" id="JAQ09707.1"/>
    </source>
</evidence>
<keyword evidence="5" id="KW-0378">Hydrolase</keyword>
<dbReference type="GO" id="GO:0005811">
    <property type="term" value="C:lipid droplet"/>
    <property type="evidence" value="ECO:0007669"/>
    <property type="project" value="UniProtKB-SubCell"/>
</dbReference>
<evidence type="ECO:0000256" key="3">
    <source>
        <dbReference type="ARBA" id="ARBA00019242"/>
    </source>
</evidence>
<reference evidence="10" key="1">
    <citation type="journal article" date="2016" name="Gigascience">
        <title>De novo construction of an expanded transcriptome assembly for the western tarnished plant bug, Lygus hesperus.</title>
        <authorList>
            <person name="Tassone E.E."/>
            <person name="Geib S.M."/>
            <person name="Hall B."/>
            <person name="Fabrick J.A."/>
            <person name="Brent C.S."/>
            <person name="Hull J.J."/>
        </authorList>
    </citation>
    <scope>NUCLEOTIDE SEQUENCE</scope>
</reference>
<proteinExistence type="inferred from homology"/>
<evidence type="ECO:0000256" key="8">
    <source>
        <dbReference type="ARBA" id="ARBA00049527"/>
    </source>
</evidence>
<evidence type="ECO:0000256" key="2">
    <source>
        <dbReference type="ARBA" id="ARBA00008300"/>
    </source>
</evidence>
<feature type="transmembrane region" description="Helical" evidence="9">
    <location>
        <begin position="169"/>
        <end position="192"/>
    </location>
</feature>
<sequence length="314" mass="35910">MGSKIESGCEKWLEINDVPTCIQVWGGWTEEEIPTDTVILVVTGNPGITDFYVGFMKALQAKCGSYPVWVIGQAGHVYHPKCPLISQRPELYDLMGQVKHKKEFINTYVPKSKKIILVGHSIGAKICVELMKDESIDQRVEQVHLMMPCLENIGETRNGYWFQRVGVTIFPWLTALASVLNYIPISVQLFVLKFLSTLRFRTTKYDVSVLHGVIKLCNTTVIRQAVFLARDEMLKVKGLDDEVYKRIGTKTFAYYSQRDGWSPLEHYENLRKRHRSIRAVVVNRNLEHAFMVRHSSEMAEELAFNILPIVSTVS</sequence>
<dbReference type="SUPFAM" id="SSF53474">
    <property type="entry name" value="alpha/beta-Hydrolases"/>
    <property type="match status" value="1"/>
</dbReference>
<dbReference type="EC" id="3.1.1.13" evidence="7"/>
<evidence type="ECO:0000256" key="1">
    <source>
        <dbReference type="ARBA" id="ARBA00004502"/>
    </source>
</evidence>
<keyword evidence="9" id="KW-0472">Membrane</keyword>